<keyword evidence="1" id="KW-1133">Transmembrane helix</keyword>
<keyword evidence="4" id="KW-1185">Reference proteome</keyword>
<feature type="chain" id="PRO_5001839069" description="Transmembrane protein" evidence="2">
    <location>
        <begin position="27"/>
        <end position="88"/>
    </location>
</feature>
<keyword evidence="1" id="KW-0812">Transmembrane</keyword>
<dbReference type="EMBL" id="CP009388">
    <property type="protein sequence ID" value="AIN97464.1"/>
    <property type="molecule type" value="Genomic_DNA"/>
</dbReference>
<keyword evidence="2" id="KW-0732">Signal</keyword>
<evidence type="ECO:0008006" key="5">
    <source>
        <dbReference type="Google" id="ProtNLM"/>
    </source>
</evidence>
<dbReference type="OrthoDB" id="265921at2759"/>
<protein>
    <recommendedName>
        <fullName evidence="5">Transmembrane protein</fullName>
    </recommendedName>
</protein>
<evidence type="ECO:0000256" key="1">
    <source>
        <dbReference type="SAM" id="Phobius"/>
    </source>
</evidence>
<dbReference type="VEuPathDB" id="TriTrypDB:LPMP_191230"/>
<proteinExistence type="predicted"/>
<evidence type="ECO:0000256" key="2">
    <source>
        <dbReference type="SAM" id="SignalP"/>
    </source>
</evidence>
<dbReference type="VEuPathDB" id="TriTrypDB:LPAL13_190019400"/>
<dbReference type="GeneID" id="22574177"/>
<feature type="signal peptide" evidence="2">
    <location>
        <begin position="1"/>
        <end position="26"/>
    </location>
</feature>
<name>A0A088RQD8_LEIPA</name>
<dbReference type="AlphaFoldDB" id="A0A088RQD8"/>
<organism evidence="3 4">
    <name type="scientific">Leishmania panamensis</name>
    <dbReference type="NCBI Taxonomy" id="5679"/>
    <lineage>
        <taxon>Eukaryota</taxon>
        <taxon>Discoba</taxon>
        <taxon>Euglenozoa</taxon>
        <taxon>Kinetoplastea</taxon>
        <taxon>Metakinetoplastina</taxon>
        <taxon>Trypanosomatida</taxon>
        <taxon>Trypanosomatidae</taxon>
        <taxon>Leishmaniinae</taxon>
        <taxon>Leishmania</taxon>
        <taxon>Leishmania guyanensis species complex</taxon>
    </lineage>
</organism>
<dbReference type="Proteomes" id="UP000063063">
    <property type="component" value="Chromosome 19"/>
</dbReference>
<gene>
    <name evidence="3" type="ORF">LPMP_191230</name>
</gene>
<accession>A0A088RQD8</accession>
<reference evidence="3 4" key="1">
    <citation type="journal article" date="2015" name="Sci. Rep.">
        <title>The genome of Leishmania panamensis: insights into genomics of the L. (Viannia) subgenus.</title>
        <authorList>
            <person name="Llanes A."/>
            <person name="Restrepo C.M."/>
            <person name="Vecchio G.D."/>
            <person name="Anguizola F.J."/>
            <person name="Lleonart R."/>
        </authorList>
    </citation>
    <scope>NUCLEOTIDE SEQUENCE [LARGE SCALE GENOMIC DNA]</scope>
    <source>
        <strain evidence="3 4">MHOM/PA/94/PSC-1</strain>
    </source>
</reference>
<dbReference type="RefSeq" id="XP_010698117.1">
    <property type="nucleotide sequence ID" value="XM_010699815.1"/>
</dbReference>
<keyword evidence="1" id="KW-0472">Membrane</keyword>
<evidence type="ECO:0000313" key="4">
    <source>
        <dbReference type="Proteomes" id="UP000063063"/>
    </source>
</evidence>
<dbReference type="KEGG" id="lpan:LPMP_191230"/>
<sequence>MTSRVRLVALACLWLTIAFFVVCVQAVVAQGDDANAALAQQETPESEKDQHVLRLALIIFPIMFVVWLILCSICAYIFIRVCPNRYTK</sequence>
<feature type="transmembrane region" description="Helical" evidence="1">
    <location>
        <begin position="55"/>
        <end position="79"/>
    </location>
</feature>
<evidence type="ECO:0000313" key="3">
    <source>
        <dbReference type="EMBL" id="AIN97464.1"/>
    </source>
</evidence>
<dbReference type="eggNOG" id="ENOG502SUQM">
    <property type="taxonomic scope" value="Eukaryota"/>
</dbReference>